<dbReference type="SUPFAM" id="SSF55021">
    <property type="entry name" value="ACT-like"/>
    <property type="match status" value="1"/>
</dbReference>
<sequence>METATALLARQAERLGIVTEDGDPLTVLLERVKRIRPNANLELIEHAYHFADWAHSGQTRLSGEPYITHPWNVALIVADMGLDDPSIAAALLHDVVEDTEVEMATIVQEFGEEVARLVEGVTKLRRLQFHTFRQEQVENLRKVLVAMAQDVRVILIKLADRLHNLRTLDPLPEEKRKATALETLQIYAPIAHRLGIWRIKWELEDLAFKHLDPIAYRELARKVEKKRSERVHLIEKAIQQLQGALAEAGLEASVQGRPKHLWSIYQKMQREGVDIDRIYDLIALRVIVNTEAECYLALGVVHKLWAPLPGMFTDYIAKPKPNGYQSLHTKVVGPDGEIMEVQIRTWEMHRNAEYGIAAHWRYKEVGDEPQRKPDALDQALAWLRELMEMNQDIRDASEFTRSVIGDLFRDQVFVFTPKGDVIDLPKGSTPVDFAYRIHTEIGHRCIGAKVNGKLVPLDYQLQTGDVVEIITSKHPKGPSPDWLRFVKTSLARNRIKRYLKEQSYAENLQRGRELLAEALEKAGLSLGEVLESGKLDELAKAYQLQNANDLLAAIGWGSVSVQSVVNKLKPPAPKPRVTVVSPTEAVSLPTRKGTLLYRLAKCCTPVPNDPIVGYISRGRGIIVHRTDCRNIVRLQESEPERIVALDWGFPLSEPVMARLRVVAYDRIGLLSDVSNAISSKGVSIISNRSITKDGLAYFDLGIIVPDAKTLQSVIESIQRLTDVVQVTRIV</sequence>
<dbReference type="Pfam" id="PF19296">
    <property type="entry name" value="RelA_AH_RIS"/>
    <property type="match status" value="1"/>
</dbReference>
<dbReference type="InterPro" id="IPR002912">
    <property type="entry name" value="ACT_dom"/>
</dbReference>
<dbReference type="CDD" id="cd00077">
    <property type="entry name" value="HDc"/>
    <property type="match status" value="1"/>
</dbReference>
<dbReference type="Gene3D" id="3.30.70.260">
    <property type="match status" value="1"/>
</dbReference>
<comment type="function">
    <text evidence="2">In eubacteria ppGpp (guanosine 3'-diphosphate 5'-diphosphate) is a mediator of the stringent response that coordinates a variety of cellular activities in response to changes in nutritional abundance.</text>
</comment>
<evidence type="ECO:0000256" key="1">
    <source>
        <dbReference type="ARBA" id="ARBA00025704"/>
    </source>
</evidence>
<evidence type="ECO:0000256" key="2">
    <source>
        <dbReference type="RuleBase" id="RU003847"/>
    </source>
</evidence>
<dbReference type="Gene3D" id="1.10.3210.10">
    <property type="entry name" value="Hypothetical protein af1432"/>
    <property type="match status" value="1"/>
</dbReference>
<name>A0ABT2EN00_9BACT</name>
<dbReference type="EMBL" id="JANUCP010000001">
    <property type="protein sequence ID" value="MCS3918298.1"/>
    <property type="molecule type" value="Genomic_DNA"/>
</dbReference>
<dbReference type="InterPro" id="IPR012676">
    <property type="entry name" value="TGS-like"/>
</dbReference>
<dbReference type="SUPFAM" id="SSF81271">
    <property type="entry name" value="TGS-like"/>
    <property type="match status" value="1"/>
</dbReference>
<gene>
    <name evidence="6" type="ORF">M2350_000695</name>
</gene>
<dbReference type="CDD" id="cd01668">
    <property type="entry name" value="TGS_RSH"/>
    <property type="match status" value="1"/>
</dbReference>
<dbReference type="Proteomes" id="UP001204798">
    <property type="component" value="Unassembled WGS sequence"/>
</dbReference>
<dbReference type="PANTHER" id="PTHR21262:SF31">
    <property type="entry name" value="GTP PYROPHOSPHOKINASE"/>
    <property type="match status" value="1"/>
</dbReference>
<feature type="domain" description="TGS" evidence="5">
    <location>
        <begin position="410"/>
        <end position="471"/>
    </location>
</feature>
<dbReference type="Gene3D" id="3.30.460.10">
    <property type="entry name" value="Beta Polymerase, domain 2"/>
    <property type="match status" value="1"/>
</dbReference>
<protein>
    <submittedName>
        <fullName evidence="6">GTP pyrophosphokinase</fullName>
        <ecNumber evidence="6">2.7.6.5</ecNumber>
    </submittedName>
</protein>
<comment type="similarity">
    <text evidence="2">Belongs to the relA/spoT family.</text>
</comment>
<dbReference type="NCBIfam" id="TIGR00691">
    <property type="entry name" value="spoT_relA"/>
    <property type="match status" value="1"/>
</dbReference>
<dbReference type="PANTHER" id="PTHR21262">
    <property type="entry name" value="GUANOSINE-3',5'-BIS DIPHOSPHATE 3'-PYROPHOSPHOHYDROLASE"/>
    <property type="match status" value="1"/>
</dbReference>
<dbReference type="InterPro" id="IPR004095">
    <property type="entry name" value="TGS"/>
</dbReference>
<organism evidence="6 7">
    <name type="scientific">Candidatus Fervidibacter sacchari</name>
    <dbReference type="NCBI Taxonomy" id="1448929"/>
    <lineage>
        <taxon>Bacteria</taxon>
        <taxon>Candidatus Fervidibacterota</taxon>
        <taxon>Candidatus Fervidibacter</taxon>
    </lineage>
</organism>
<evidence type="ECO:0000259" key="5">
    <source>
        <dbReference type="PROSITE" id="PS51880"/>
    </source>
</evidence>
<dbReference type="SUPFAM" id="SSF109604">
    <property type="entry name" value="HD-domain/PDEase-like"/>
    <property type="match status" value="1"/>
</dbReference>
<reference evidence="6 7" key="1">
    <citation type="submission" date="2022-08" db="EMBL/GenBank/DDBJ databases">
        <title>Bacterial and archaeal communities from various locations to study Microbial Dark Matter (Phase II).</title>
        <authorList>
            <person name="Stepanauskas R."/>
        </authorList>
    </citation>
    <scope>NUCLEOTIDE SEQUENCE [LARGE SCALE GENOMIC DNA]</scope>
    <source>
        <strain evidence="6 7">PD1</strain>
    </source>
</reference>
<evidence type="ECO:0000313" key="6">
    <source>
        <dbReference type="EMBL" id="MCS3918298.1"/>
    </source>
</evidence>
<accession>A0ABT2EN00</accession>
<dbReference type="PROSITE" id="PS51831">
    <property type="entry name" value="HD"/>
    <property type="match status" value="1"/>
</dbReference>
<dbReference type="Pfam" id="PF02824">
    <property type="entry name" value="TGS"/>
    <property type="match status" value="1"/>
</dbReference>
<dbReference type="Pfam" id="PF13328">
    <property type="entry name" value="HD_4"/>
    <property type="match status" value="1"/>
</dbReference>
<dbReference type="InterPro" id="IPR043519">
    <property type="entry name" value="NT_sf"/>
</dbReference>
<evidence type="ECO:0000313" key="7">
    <source>
        <dbReference type="Proteomes" id="UP001204798"/>
    </source>
</evidence>
<keyword evidence="7" id="KW-1185">Reference proteome</keyword>
<dbReference type="InterPro" id="IPR045600">
    <property type="entry name" value="RelA/SpoT_AH_RIS"/>
</dbReference>
<dbReference type="InterPro" id="IPR003607">
    <property type="entry name" value="HD/PDEase_dom"/>
</dbReference>
<dbReference type="CDD" id="cd05399">
    <property type="entry name" value="NT_Rel-Spo_like"/>
    <property type="match status" value="1"/>
</dbReference>
<dbReference type="SMART" id="SM00471">
    <property type="entry name" value="HDc"/>
    <property type="match status" value="1"/>
</dbReference>
<evidence type="ECO:0000259" key="4">
    <source>
        <dbReference type="PROSITE" id="PS51831"/>
    </source>
</evidence>
<dbReference type="CDD" id="cd04876">
    <property type="entry name" value="ACT_RelA-SpoT"/>
    <property type="match status" value="1"/>
</dbReference>
<proteinExistence type="inferred from homology"/>
<dbReference type="EC" id="2.7.6.5" evidence="6"/>
<dbReference type="InterPro" id="IPR012675">
    <property type="entry name" value="Beta-grasp_dom_sf"/>
</dbReference>
<keyword evidence="6" id="KW-0808">Transferase</keyword>
<dbReference type="SUPFAM" id="SSF81301">
    <property type="entry name" value="Nucleotidyltransferase"/>
    <property type="match status" value="1"/>
</dbReference>
<comment type="pathway">
    <text evidence="1">Purine metabolism.</text>
</comment>
<dbReference type="PROSITE" id="PS51880">
    <property type="entry name" value="TGS"/>
    <property type="match status" value="1"/>
</dbReference>
<dbReference type="Pfam" id="PF13291">
    <property type="entry name" value="ACT_4"/>
    <property type="match status" value="1"/>
</dbReference>
<dbReference type="Pfam" id="PF04607">
    <property type="entry name" value="RelA_SpoT"/>
    <property type="match status" value="1"/>
</dbReference>
<dbReference type="PROSITE" id="PS51671">
    <property type="entry name" value="ACT"/>
    <property type="match status" value="1"/>
</dbReference>
<evidence type="ECO:0000259" key="3">
    <source>
        <dbReference type="PROSITE" id="PS51671"/>
    </source>
</evidence>
<dbReference type="SMART" id="SM00954">
    <property type="entry name" value="RelA_SpoT"/>
    <property type="match status" value="1"/>
</dbReference>
<comment type="caution">
    <text evidence="6">The sequence shown here is derived from an EMBL/GenBank/DDBJ whole genome shotgun (WGS) entry which is preliminary data.</text>
</comment>
<dbReference type="InterPro" id="IPR033655">
    <property type="entry name" value="TGS_RelA/SpoT"/>
</dbReference>
<dbReference type="Gene3D" id="3.10.20.30">
    <property type="match status" value="1"/>
</dbReference>
<feature type="domain" description="ACT" evidence="3">
    <location>
        <begin position="658"/>
        <end position="730"/>
    </location>
</feature>
<feature type="domain" description="HD" evidence="4">
    <location>
        <begin position="66"/>
        <end position="165"/>
    </location>
</feature>
<dbReference type="RefSeq" id="WP_259093946.1">
    <property type="nucleotide sequence ID" value="NZ_CP130454.1"/>
</dbReference>
<dbReference type="InterPro" id="IPR045865">
    <property type="entry name" value="ACT-like_dom_sf"/>
</dbReference>
<dbReference type="InterPro" id="IPR006674">
    <property type="entry name" value="HD_domain"/>
</dbReference>
<dbReference type="InterPro" id="IPR007685">
    <property type="entry name" value="RelA_SpoT"/>
</dbReference>
<dbReference type="GO" id="GO:0008728">
    <property type="term" value="F:GTP diphosphokinase activity"/>
    <property type="evidence" value="ECO:0007669"/>
    <property type="project" value="UniProtKB-EC"/>
</dbReference>
<dbReference type="InterPro" id="IPR004811">
    <property type="entry name" value="RelA/Spo_fam"/>
</dbReference>